<evidence type="ECO:0000313" key="2">
    <source>
        <dbReference type="EMBL" id="MCS0808831.1"/>
    </source>
</evidence>
<evidence type="ECO:0000313" key="3">
    <source>
        <dbReference type="Proteomes" id="UP001206126"/>
    </source>
</evidence>
<feature type="signal peptide" evidence="1">
    <location>
        <begin position="1"/>
        <end position="21"/>
    </location>
</feature>
<proteinExistence type="predicted"/>
<dbReference type="RefSeq" id="WP_258822588.1">
    <property type="nucleotide sequence ID" value="NZ_JANUHB010000002.1"/>
</dbReference>
<evidence type="ECO:0000256" key="1">
    <source>
        <dbReference type="SAM" id="SignalP"/>
    </source>
</evidence>
<keyword evidence="3" id="KW-1185">Reference proteome</keyword>
<organism evidence="2 3">
    <name type="scientific">Massilia agilis</name>
    <dbReference type="NCBI Taxonomy" id="1811226"/>
    <lineage>
        <taxon>Bacteria</taxon>
        <taxon>Pseudomonadati</taxon>
        <taxon>Pseudomonadota</taxon>
        <taxon>Betaproteobacteria</taxon>
        <taxon>Burkholderiales</taxon>
        <taxon>Oxalobacteraceae</taxon>
        <taxon>Telluria group</taxon>
        <taxon>Massilia</taxon>
    </lineage>
</organism>
<dbReference type="EMBL" id="JANUHB010000002">
    <property type="protein sequence ID" value="MCS0808831.1"/>
    <property type="molecule type" value="Genomic_DNA"/>
</dbReference>
<dbReference type="Proteomes" id="UP001206126">
    <property type="component" value="Unassembled WGS sequence"/>
</dbReference>
<accession>A0ABT2DBX7</accession>
<keyword evidence="1" id="KW-0732">Signal</keyword>
<sequence length="120" mass="12725">MRMTHVLALAAAATVSLSASAAPAATNVDATVNVSAPAVHASYRLDPSQFKAVQGAYALEDGRTLHVTADHRKLYAEVDGEKTEIVPVAPNRFASRDDAMRLNFNSDSLATDVTMNVAVR</sequence>
<feature type="chain" id="PRO_5046663338" evidence="1">
    <location>
        <begin position="22"/>
        <end position="120"/>
    </location>
</feature>
<comment type="caution">
    <text evidence="2">The sequence shown here is derived from an EMBL/GenBank/DDBJ whole genome shotgun (WGS) entry which is preliminary data.</text>
</comment>
<gene>
    <name evidence="2" type="ORF">NX774_12945</name>
</gene>
<reference evidence="2 3" key="1">
    <citation type="submission" date="2022-08" db="EMBL/GenBank/DDBJ databases">
        <title>Reclassification of Massilia species as members of the genera Telluria, Duganella, Pseudoduganella, Mokoshia gen. nov. and Zemynaea gen. nov. using orthogonal and non-orthogonal genome-based approaches.</title>
        <authorList>
            <person name="Bowman J.P."/>
        </authorList>
    </citation>
    <scope>NUCLEOTIDE SEQUENCE [LARGE SCALE GENOMIC DNA]</scope>
    <source>
        <strain evidence="2 3">JCM 31605</strain>
    </source>
</reference>
<protein>
    <submittedName>
        <fullName evidence="2">Uncharacterized protein</fullName>
    </submittedName>
</protein>
<name>A0ABT2DBX7_9BURK</name>